<dbReference type="InterPro" id="IPR025161">
    <property type="entry name" value="IS402-like_dom"/>
</dbReference>
<organism evidence="2 3">
    <name type="scientific">Micromonospora ureilytica</name>
    <dbReference type="NCBI Taxonomy" id="709868"/>
    <lineage>
        <taxon>Bacteria</taxon>
        <taxon>Bacillati</taxon>
        <taxon>Actinomycetota</taxon>
        <taxon>Actinomycetes</taxon>
        <taxon>Micromonosporales</taxon>
        <taxon>Micromonosporaceae</taxon>
        <taxon>Micromonospora</taxon>
    </lineage>
</organism>
<dbReference type="Pfam" id="PF13340">
    <property type="entry name" value="DUF4096"/>
    <property type="match status" value="1"/>
</dbReference>
<reference evidence="2 3" key="1">
    <citation type="submission" date="2018-04" db="EMBL/GenBank/DDBJ databases">
        <title>Micromonosporas from Atacama Desert.</title>
        <authorList>
            <person name="Carro L."/>
            <person name="Klenk H.-P."/>
            <person name="Goodfellow M."/>
        </authorList>
    </citation>
    <scope>NUCLEOTIDE SEQUENCE [LARGE SCALE GENOMIC DNA]</scope>
    <source>
        <strain evidence="2 3">LB19</strain>
    </source>
</reference>
<dbReference type="EMBL" id="QDGB01000280">
    <property type="protein sequence ID" value="RQX15419.1"/>
    <property type="molecule type" value="Genomic_DNA"/>
</dbReference>
<comment type="caution">
    <text evidence="2">The sequence shown here is derived from an EMBL/GenBank/DDBJ whole genome shotgun (WGS) entry which is preliminary data.</text>
</comment>
<sequence>MGLVEDGRREKHPRREIVKAISHVARSGCPWRHLTADLPPWRRCAGTPPGGSKPA</sequence>
<feature type="domain" description="Insertion element IS402-like" evidence="1">
    <location>
        <begin position="6"/>
        <end position="44"/>
    </location>
</feature>
<dbReference type="AlphaFoldDB" id="A0A3N9XRK0"/>
<protein>
    <recommendedName>
        <fullName evidence="1">Insertion element IS402-like domain-containing protein</fullName>
    </recommendedName>
</protein>
<dbReference type="RefSeq" id="WP_124820867.1">
    <property type="nucleotide sequence ID" value="NZ_QDGB01000280.1"/>
</dbReference>
<accession>A0A3N9XRK0</accession>
<name>A0A3N9XRK0_9ACTN</name>
<proteinExistence type="predicted"/>
<gene>
    <name evidence="2" type="ORF">DDE19_20145</name>
</gene>
<dbReference type="OrthoDB" id="3213859at2"/>
<dbReference type="Proteomes" id="UP000278981">
    <property type="component" value="Unassembled WGS sequence"/>
</dbReference>
<evidence type="ECO:0000313" key="3">
    <source>
        <dbReference type="Proteomes" id="UP000278981"/>
    </source>
</evidence>
<evidence type="ECO:0000313" key="2">
    <source>
        <dbReference type="EMBL" id="RQX15419.1"/>
    </source>
</evidence>
<evidence type="ECO:0000259" key="1">
    <source>
        <dbReference type="Pfam" id="PF13340"/>
    </source>
</evidence>